<accession>A0AAD4GM21</accession>
<sequence length="55" mass="6176">MISHFNCSFLHAEMIVRSCFINPITFCCWEGGKPNVVNEYVSCAADVPRFVPPVV</sequence>
<keyword evidence="2" id="KW-1185">Reference proteome</keyword>
<organism evidence="1 2">
    <name type="scientific">Boletus edulis BED1</name>
    <dbReference type="NCBI Taxonomy" id="1328754"/>
    <lineage>
        <taxon>Eukaryota</taxon>
        <taxon>Fungi</taxon>
        <taxon>Dikarya</taxon>
        <taxon>Basidiomycota</taxon>
        <taxon>Agaricomycotina</taxon>
        <taxon>Agaricomycetes</taxon>
        <taxon>Agaricomycetidae</taxon>
        <taxon>Boletales</taxon>
        <taxon>Boletineae</taxon>
        <taxon>Boletaceae</taxon>
        <taxon>Boletoideae</taxon>
        <taxon>Boletus</taxon>
    </lineage>
</organism>
<protein>
    <submittedName>
        <fullName evidence="1">Uncharacterized protein</fullName>
    </submittedName>
</protein>
<name>A0AAD4GM21_BOLED</name>
<reference evidence="1" key="1">
    <citation type="submission" date="2019-10" db="EMBL/GenBank/DDBJ databases">
        <authorList>
            <consortium name="DOE Joint Genome Institute"/>
            <person name="Kuo A."/>
            <person name="Miyauchi S."/>
            <person name="Kiss E."/>
            <person name="Drula E."/>
            <person name="Kohler A."/>
            <person name="Sanchez-Garcia M."/>
            <person name="Andreopoulos B."/>
            <person name="Barry K.W."/>
            <person name="Bonito G."/>
            <person name="Buee M."/>
            <person name="Carver A."/>
            <person name="Chen C."/>
            <person name="Cichocki N."/>
            <person name="Clum A."/>
            <person name="Culley D."/>
            <person name="Crous P.W."/>
            <person name="Fauchery L."/>
            <person name="Girlanda M."/>
            <person name="Hayes R."/>
            <person name="Keri Z."/>
            <person name="LaButti K."/>
            <person name="Lipzen A."/>
            <person name="Lombard V."/>
            <person name="Magnuson J."/>
            <person name="Maillard F."/>
            <person name="Morin E."/>
            <person name="Murat C."/>
            <person name="Nolan M."/>
            <person name="Ohm R."/>
            <person name="Pangilinan J."/>
            <person name="Pereira M."/>
            <person name="Perotto S."/>
            <person name="Peter M."/>
            <person name="Riley R."/>
            <person name="Sitrit Y."/>
            <person name="Stielow B."/>
            <person name="Szollosi G."/>
            <person name="Zifcakova L."/>
            <person name="Stursova M."/>
            <person name="Spatafora J.W."/>
            <person name="Tedersoo L."/>
            <person name="Vaario L.-M."/>
            <person name="Yamada A."/>
            <person name="Yan M."/>
            <person name="Wang P."/>
            <person name="Xu J."/>
            <person name="Bruns T."/>
            <person name="Baldrian P."/>
            <person name="Vilgalys R."/>
            <person name="Henrissat B."/>
            <person name="Grigoriev I.V."/>
            <person name="Hibbett D."/>
            <person name="Nagy L.G."/>
            <person name="Martin F.M."/>
        </authorList>
    </citation>
    <scope>NUCLEOTIDE SEQUENCE</scope>
    <source>
        <strain evidence="1">BED1</strain>
    </source>
</reference>
<dbReference type="Proteomes" id="UP001194468">
    <property type="component" value="Unassembled WGS sequence"/>
</dbReference>
<dbReference type="AlphaFoldDB" id="A0AAD4GM21"/>
<reference evidence="1" key="2">
    <citation type="journal article" date="2020" name="Nat. Commun.">
        <title>Large-scale genome sequencing of mycorrhizal fungi provides insights into the early evolution of symbiotic traits.</title>
        <authorList>
            <person name="Miyauchi S."/>
            <person name="Kiss E."/>
            <person name="Kuo A."/>
            <person name="Drula E."/>
            <person name="Kohler A."/>
            <person name="Sanchez-Garcia M."/>
            <person name="Morin E."/>
            <person name="Andreopoulos B."/>
            <person name="Barry K.W."/>
            <person name="Bonito G."/>
            <person name="Buee M."/>
            <person name="Carver A."/>
            <person name="Chen C."/>
            <person name="Cichocki N."/>
            <person name="Clum A."/>
            <person name="Culley D."/>
            <person name="Crous P.W."/>
            <person name="Fauchery L."/>
            <person name="Girlanda M."/>
            <person name="Hayes R.D."/>
            <person name="Keri Z."/>
            <person name="LaButti K."/>
            <person name="Lipzen A."/>
            <person name="Lombard V."/>
            <person name="Magnuson J."/>
            <person name="Maillard F."/>
            <person name="Murat C."/>
            <person name="Nolan M."/>
            <person name="Ohm R.A."/>
            <person name="Pangilinan J."/>
            <person name="Pereira M.F."/>
            <person name="Perotto S."/>
            <person name="Peter M."/>
            <person name="Pfister S."/>
            <person name="Riley R."/>
            <person name="Sitrit Y."/>
            <person name="Stielow J.B."/>
            <person name="Szollosi G."/>
            <person name="Zifcakova L."/>
            <person name="Stursova M."/>
            <person name="Spatafora J.W."/>
            <person name="Tedersoo L."/>
            <person name="Vaario L.M."/>
            <person name="Yamada A."/>
            <person name="Yan M."/>
            <person name="Wang P."/>
            <person name="Xu J."/>
            <person name="Bruns T."/>
            <person name="Baldrian P."/>
            <person name="Vilgalys R."/>
            <person name="Dunand C."/>
            <person name="Henrissat B."/>
            <person name="Grigoriev I.V."/>
            <person name="Hibbett D."/>
            <person name="Nagy L.G."/>
            <person name="Martin F.M."/>
        </authorList>
    </citation>
    <scope>NUCLEOTIDE SEQUENCE</scope>
    <source>
        <strain evidence="1">BED1</strain>
    </source>
</reference>
<gene>
    <name evidence="1" type="ORF">L210DRAFT_3520838</name>
</gene>
<comment type="caution">
    <text evidence="1">The sequence shown here is derived from an EMBL/GenBank/DDBJ whole genome shotgun (WGS) entry which is preliminary data.</text>
</comment>
<evidence type="ECO:0000313" key="2">
    <source>
        <dbReference type="Proteomes" id="UP001194468"/>
    </source>
</evidence>
<dbReference type="EMBL" id="WHUW01000002">
    <property type="protein sequence ID" value="KAF8450593.1"/>
    <property type="molecule type" value="Genomic_DNA"/>
</dbReference>
<evidence type="ECO:0000313" key="1">
    <source>
        <dbReference type="EMBL" id="KAF8450593.1"/>
    </source>
</evidence>
<proteinExistence type="predicted"/>